<reference evidence="5 6" key="1">
    <citation type="submission" date="2015-09" db="EMBL/GenBank/DDBJ databases">
        <authorList>
            <consortium name="Pathogen Informatics"/>
        </authorList>
    </citation>
    <scope>NUCLEOTIDE SEQUENCE [LARGE SCALE GENOMIC DNA]</scope>
    <source>
        <strain evidence="5 6">2789STDY5608891</strain>
    </source>
</reference>
<evidence type="ECO:0000256" key="2">
    <source>
        <dbReference type="ARBA" id="ARBA00023015"/>
    </source>
</evidence>
<dbReference type="Pfam" id="PF00126">
    <property type="entry name" value="HTH_1"/>
    <property type="match status" value="1"/>
</dbReference>
<dbReference type="FunFam" id="1.10.10.10:FF:000001">
    <property type="entry name" value="LysR family transcriptional regulator"/>
    <property type="match status" value="1"/>
</dbReference>
<dbReference type="InterPro" id="IPR005119">
    <property type="entry name" value="LysR_subst-bd"/>
</dbReference>
<name>A0A173RXS2_EUBRA</name>
<dbReference type="Gene3D" id="3.40.190.10">
    <property type="entry name" value="Periplasmic binding protein-like II"/>
    <property type="match status" value="2"/>
</dbReference>
<dbReference type="Pfam" id="PF03466">
    <property type="entry name" value="LysR_substrate"/>
    <property type="match status" value="1"/>
</dbReference>
<dbReference type="SUPFAM" id="SSF46785">
    <property type="entry name" value="Winged helix' DNA-binding domain"/>
    <property type="match status" value="1"/>
</dbReference>
<dbReference type="PRINTS" id="PR00039">
    <property type="entry name" value="HTHLYSR"/>
</dbReference>
<dbReference type="EMBL" id="CYYA01000003">
    <property type="protein sequence ID" value="CUM82497.1"/>
    <property type="molecule type" value="Genomic_DNA"/>
</dbReference>
<evidence type="ECO:0000313" key="6">
    <source>
        <dbReference type="Proteomes" id="UP000095492"/>
    </source>
</evidence>
<dbReference type="AlphaFoldDB" id="A0A173RXS2"/>
<keyword evidence="3" id="KW-0238">DNA-binding</keyword>
<dbReference type="InterPro" id="IPR036390">
    <property type="entry name" value="WH_DNA-bd_sf"/>
</dbReference>
<dbReference type="GO" id="GO:0003700">
    <property type="term" value="F:DNA-binding transcription factor activity"/>
    <property type="evidence" value="ECO:0007669"/>
    <property type="project" value="InterPro"/>
</dbReference>
<dbReference type="GeneID" id="42785988"/>
<evidence type="ECO:0000256" key="4">
    <source>
        <dbReference type="ARBA" id="ARBA00023163"/>
    </source>
</evidence>
<keyword evidence="4" id="KW-0804">Transcription</keyword>
<accession>A0A173RXS2</accession>
<gene>
    <name evidence="5" type="primary">cynR_1</name>
    <name evidence="5" type="ORF">ERS852448_00657</name>
</gene>
<dbReference type="Gene3D" id="1.10.10.10">
    <property type="entry name" value="Winged helix-like DNA-binding domain superfamily/Winged helix DNA-binding domain"/>
    <property type="match status" value="1"/>
</dbReference>
<dbReference type="Proteomes" id="UP000095492">
    <property type="component" value="Unassembled WGS sequence"/>
</dbReference>
<sequence>MTFNQIKYFVTVAECLSFTEAAKCLFITQPALSRQINAMEEELGTRLFIREKKRLKLTPGGSVLYNRLPKVLSDYAEAVEDAKHANSGYEGELRIGFLDIYDISELFDDVIREFREAYEQIAMSLERFALGELPARLAAGDLDLILTYGFSLYDKPDLVTVNVQKFDSCIMLNQNHPLALQETVALADLKDERFIQLGPKASEEGFRYITNLCARCGIHPDFLLVEKMEDVMLWVQTGNGVAITSDRTIEGQNPHVVLRNIDMPEAKNHNITMAWRKNNYNPAIAIFMEMLEKKLTKI</sequence>
<dbReference type="InterPro" id="IPR000847">
    <property type="entry name" value="LysR_HTH_N"/>
</dbReference>
<evidence type="ECO:0000256" key="1">
    <source>
        <dbReference type="ARBA" id="ARBA00009437"/>
    </source>
</evidence>
<comment type="similarity">
    <text evidence="1">Belongs to the LysR transcriptional regulatory family.</text>
</comment>
<keyword evidence="2" id="KW-0805">Transcription regulation</keyword>
<dbReference type="CDD" id="cd08414">
    <property type="entry name" value="PBP2_LTTR_aromatics_like"/>
    <property type="match status" value="1"/>
</dbReference>
<proteinExistence type="inferred from homology"/>
<dbReference type="SUPFAM" id="SSF53850">
    <property type="entry name" value="Periplasmic binding protein-like II"/>
    <property type="match status" value="1"/>
</dbReference>
<dbReference type="GO" id="GO:0003677">
    <property type="term" value="F:DNA binding"/>
    <property type="evidence" value="ECO:0007669"/>
    <property type="project" value="UniProtKB-KW"/>
</dbReference>
<dbReference type="InterPro" id="IPR036388">
    <property type="entry name" value="WH-like_DNA-bd_sf"/>
</dbReference>
<dbReference type="GO" id="GO:0032993">
    <property type="term" value="C:protein-DNA complex"/>
    <property type="evidence" value="ECO:0007669"/>
    <property type="project" value="TreeGrafter"/>
</dbReference>
<dbReference type="RefSeq" id="WP_021738475.1">
    <property type="nucleotide sequence ID" value="NZ_CABKSU010000037.1"/>
</dbReference>
<evidence type="ECO:0000313" key="5">
    <source>
        <dbReference type="EMBL" id="CUM82497.1"/>
    </source>
</evidence>
<protein>
    <submittedName>
        <fullName evidence="5">Cyn operon transcriptional activator</fullName>
    </submittedName>
</protein>
<dbReference type="PANTHER" id="PTHR30346">
    <property type="entry name" value="TRANSCRIPTIONAL DUAL REGULATOR HCAR-RELATED"/>
    <property type="match status" value="1"/>
</dbReference>
<evidence type="ECO:0000256" key="3">
    <source>
        <dbReference type="ARBA" id="ARBA00023125"/>
    </source>
</evidence>
<organism evidence="5 6">
    <name type="scientific">Eubacterium ramulus</name>
    <dbReference type="NCBI Taxonomy" id="39490"/>
    <lineage>
        <taxon>Bacteria</taxon>
        <taxon>Bacillati</taxon>
        <taxon>Bacillota</taxon>
        <taxon>Clostridia</taxon>
        <taxon>Eubacteriales</taxon>
        <taxon>Eubacteriaceae</taxon>
        <taxon>Eubacterium</taxon>
    </lineage>
</organism>
<dbReference type="OrthoDB" id="9803714at2"/>
<dbReference type="PANTHER" id="PTHR30346:SF0">
    <property type="entry name" value="HCA OPERON TRANSCRIPTIONAL ACTIVATOR HCAR"/>
    <property type="match status" value="1"/>
</dbReference>
<dbReference type="PROSITE" id="PS50931">
    <property type="entry name" value="HTH_LYSR"/>
    <property type="match status" value="1"/>
</dbReference>